<proteinExistence type="predicted"/>
<feature type="compositionally biased region" description="Polar residues" evidence="4">
    <location>
        <begin position="1"/>
        <end position="20"/>
    </location>
</feature>
<keyword evidence="3" id="KW-0804">Transcription</keyword>
<keyword evidence="2" id="KW-0238">DNA-binding</keyword>
<dbReference type="EMBL" id="JBCNJP010000007">
    <property type="protein sequence ID" value="KAK9076839.1"/>
    <property type="molecule type" value="Genomic_DNA"/>
</dbReference>
<organism evidence="6 7">
    <name type="scientific">Deinandra increscens subsp. villosa</name>
    <dbReference type="NCBI Taxonomy" id="3103831"/>
    <lineage>
        <taxon>Eukaryota</taxon>
        <taxon>Viridiplantae</taxon>
        <taxon>Streptophyta</taxon>
        <taxon>Embryophyta</taxon>
        <taxon>Tracheophyta</taxon>
        <taxon>Spermatophyta</taxon>
        <taxon>Magnoliopsida</taxon>
        <taxon>eudicotyledons</taxon>
        <taxon>Gunneridae</taxon>
        <taxon>Pentapetalae</taxon>
        <taxon>asterids</taxon>
        <taxon>campanulids</taxon>
        <taxon>Asterales</taxon>
        <taxon>Asteraceae</taxon>
        <taxon>Asteroideae</taxon>
        <taxon>Heliantheae alliance</taxon>
        <taxon>Madieae</taxon>
        <taxon>Madiinae</taxon>
        <taxon>Deinandra</taxon>
    </lineage>
</organism>
<feature type="region of interest" description="Disordered" evidence="4">
    <location>
        <begin position="1"/>
        <end position="71"/>
    </location>
</feature>
<evidence type="ECO:0000313" key="6">
    <source>
        <dbReference type="EMBL" id="KAK9076839.1"/>
    </source>
</evidence>
<evidence type="ECO:0000259" key="5">
    <source>
        <dbReference type="PROSITE" id="PS51742"/>
    </source>
</evidence>
<reference evidence="6 7" key="1">
    <citation type="submission" date="2024-04" db="EMBL/GenBank/DDBJ databases">
        <title>The reference genome of an endangered Asteraceae, Deinandra increscens subsp. villosa, native to the Central Coast of California.</title>
        <authorList>
            <person name="Guilliams M."/>
            <person name="Hasenstab-Lehman K."/>
            <person name="Meyer R."/>
            <person name="Mcevoy S."/>
        </authorList>
    </citation>
    <scope>NUCLEOTIDE SEQUENCE [LARGE SCALE GENOMIC DNA]</scope>
    <source>
        <tissue evidence="6">Leaf</tissue>
    </source>
</reference>
<dbReference type="AlphaFoldDB" id="A0AAP0DTC4"/>
<protein>
    <recommendedName>
        <fullName evidence="5">PPC domain-containing protein</fullName>
    </recommendedName>
</protein>
<feature type="domain" description="PPC" evidence="5">
    <location>
        <begin position="78"/>
        <end position="168"/>
    </location>
</feature>
<dbReference type="InterPro" id="IPR014476">
    <property type="entry name" value="AHL15-29"/>
</dbReference>
<dbReference type="CDD" id="cd11378">
    <property type="entry name" value="DUF296"/>
    <property type="match status" value="1"/>
</dbReference>
<keyword evidence="7" id="KW-1185">Reference proteome</keyword>
<dbReference type="PANTHER" id="PTHR31100">
    <property type="entry name" value="AT-HOOK MOTIF NUCLEAR-LOCALIZED PROTEIN 15"/>
    <property type="match status" value="1"/>
</dbReference>
<evidence type="ECO:0000313" key="7">
    <source>
        <dbReference type="Proteomes" id="UP001408789"/>
    </source>
</evidence>
<dbReference type="PROSITE" id="PS51742">
    <property type="entry name" value="PPC"/>
    <property type="match status" value="1"/>
</dbReference>
<dbReference type="GO" id="GO:0005634">
    <property type="term" value="C:nucleus"/>
    <property type="evidence" value="ECO:0007669"/>
    <property type="project" value="TreeGrafter"/>
</dbReference>
<evidence type="ECO:0000256" key="2">
    <source>
        <dbReference type="ARBA" id="ARBA00023125"/>
    </source>
</evidence>
<dbReference type="Proteomes" id="UP001408789">
    <property type="component" value="Unassembled WGS sequence"/>
</dbReference>
<dbReference type="Pfam" id="PF03479">
    <property type="entry name" value="PCC"/>
    <property type="match status" value="1"/>
</dbReference>
<gene>
    <name evidence="6" type="ORF">SSX86_005173</name>
</gene>
<keyword evidence="1" id="KW-0805">Transcription regulation</keyword>
<dbReference type="PANTHER" id="PTHR31100:SF68">
    <property type="entry name" value="PPC DOMAIN-CONTAINING PROTEIN"/>
    <property type="match status" value="1"/>
</dbReference>
<dbReference type="GO" id="GO:0003700">
    <property type="term" value="F:DNA-binding transcription factor activity"/>
    <property type="evidence" value="ECO:0007669"/>
    <property type="project" value="TreeGrafter"/>
</dbReference>
<evidence type="ECO:0000256" key="1">
    <source>
        <dbReference type="ARBA" id="ARBA00023015"/>
    </source>
</evidence>
<evidence type="ECO:0000256" key="3">
    <source>
        <dbReference type="ARBA" id="ARBA00023163"/>
    </source>
</evidence>
<dbReference type="GO" id="GO:0003680">
    <property type="term" value="F:minor groove of adenine-thymine-rich DNA binding"/>
    <property type="evidence" value="ECO:0007669"/>
    <property type="project" value="InterPro"/>
</dbReference>
<dbReference type="SUPFAM" id="SSF117856">
    <property type="entry name" value="AF0104/ALDC/Ptd012-like"/>
    <property type="match status" value="1"/>
</dbReference>
<accession>A0AAP0DTC4</accession>
<dbReference type="Gene3D" id="3.30.1330.80">
    <property type="entry name" value="Hypothetical protein, similar to alpha- acetolactate decarboxylase, domain 2"/>
    <property type="match status" value="1"/>
</dbReference>
<sequence length="168" mass="18296">MSNNQDLTSTSPFSLHNLQNRPDLHLQIPPDFKDDNNNHHTPNSGSGNGDVVGRRPRGRPPGSKNKPKPPAIITQESANTLTAHIPEISNGCDVFESIVSYARKRQRGICIVSDSGTLNNVSLRLPGSVLTLHVRFEILSLSGSFLPAPRATNLTIYLAATADLQRVR</sequence>
<dbReference type="InterPro" id="IPR005175">
    <property type="entry name" value="PPC_dom"/>
</dbReference>
<name>A0AAP0DTC4_9ASTR</name>
<evidence type="ECO:0000256" key="4">
    <source>
        <dbReference type="SAM" id="MobiDB-lite"/>
    </source>
</evidence>
<comment type="caution">
    <text evidence="6">The sequence shown here is derived from an EMBL/GenBank/DDBJ whole genome shotgun (WGS) entry which is preliminary data.</text>
</comment>